<feature type="transmembrane region" description="Helical" evidence="2">
    <location>
        <begin position="147"/>
        <end position="170"/>
    </location>
</feature>
<evidence type="ECO:0000313" key="4">
    <source>
        <dbReference type="Proteomes" id="UP000298663"/>
    </source>
</evidence>
<dbReference type="Proteomes" id="UP000298663">
    <property type="component" value="Unassembled WGS sequence"/>
</dbReference>
<evidence type="ECO:0000256" key="1">
    <source>
        <dbReference type="SAM" id="MobiDB-lite"/>
    </source>
</evidence>
<dbReference type="EMBL" id="AZBU02000005">
    <property type="protein sequence ID" value="TKR75699.1"/>
    <property type="molecule type" value="Genomic_DNA"/>
</dbReference>
<comment type="caution">
    <text evidence="3">The sequence shown here is derived from an EMBL/GenBank/DDBJ whole genome shotgun (WGS) entry which is preliminary data.</text>
</comment>
<reference evidence="3 4" key="1">
    <citation type="journal article" date="2015" name="Genome Biol.">
        <title>Comparative genomics of Steinernema reveals deeply conserved gene regulatory networks.</title>
        <authorList>
            <person name="Dillman A.R."/>
            <person name="Macchietto M."/>
            <person name="Porter C.F."/>
            <person name="Rogers A."/>
            <person name="Williams B."/>
            <person name="Antoshechkin I."/>
            <person name="Lee M.M."/>
            <person name="Goodwin Z."/>
            <person name="Lu X."/>
            <person name="Lewis E.E."/>
            <person name="Goodrich-Blair H."/>
            <person name="Stock S.P."/>
            <person name="Adams B.J."/>
            <person name="Sternberg P.W."/>
            <person name="Mortazavi A."/>
        </authorList>
    </citation>
    <scope>NUCLEOTIDE SEQUENCE [LARGE SCALE GENOMIC DNA]</scope>
    <source>
        <strain evidence="3 4">ALL</strain>
    </source>
</reference>
<proteinExistence type="predicted"/>
<gene>
    <name evidence="3" type="ORF">L596_016953</name>
</gene>
<keyword evidence="2" id="KW-0812">Transmembrane</keyword>
<name>A0A4U5MZW8_STECR</name>
<accession>A0A4U5MZW8</accession>
<reference evidence="3 4" key="2">
    <citation type="journal article" date="2019" name="G3 (Bethesda)">
        <title>Hybrid Assembly of the Genome of the Entomopathogenic Nematode Steinernema carpocapsae Identifies the X-Chromosome.</title>
        <authorList>
            <person name="Serra L."/>
            <person name="Macchietto M."/>
            <person name="Macias-Munoz A."/>
            <person name="McGill C.J."/>
            <person name="Rodriguez I.M."/>
            <person name="Rodriguez B."/>
            <person name="Murad R."/>
            <person name="Mortazavi A."/>
        </authorList>
    </citation>
    <scope>NUCLEOTIDE SEQUENCE [LARGE SCALE GENOMIC DNA]</scope>
    <source>
        <strain evidence="3 4">ALL</strain>
    </source>
</reference>
<keyword evidence="4" id="KW-1185">Reference proteome</keyword>
<organism evidence="3 4">
    <name type="scientific">Steinernema carpocapsae</name>
    <name type="common">Entomopathogenic nematode</name>
    <dbReference type="NCBI Taxonomy" id="34508"/>
    <lineage>
        <taxon>Eukaryota</taxon>
        <taxon>Metazoa</taxon>
        <taxon>Ecdysozoa</taxon>
        <taxon>Nematoda</taxon>
        <taxon>Chromadorea</taxon>
        <taxon>Rhabditida</taxon>
        <taxon>Tylenchina</taxon>
        <taxon>Panagrolaimomorpha</taxon>
        <taxon>Strongyloidoidea</taxon>
        <taxon>Steinernematidae</taxon>
        <taxon>Steinernema</taxon>
    </lineage>
</organism>
<feature type="region of interest" description="Disordered" evidence="1">
    <location>
        <begin position="183"/>
        <end position="208"/>
    </location>
</feature>
<keyword evidence="2" id="KW-0472">Membrane</keyword>
<keyword evidence="2" id="KW-1133">Transmembrane helix</keyword>
<dbReference type="OrthoDB" id="5855515at2759"/>
<evidence type="ECO:0000313" key="3">
    <source>
        <dbReference type="EMBL" id="TKR75699.1"/>
    </source>
</evidence>
<protein>
    <submittedName>
        <fullName evidence="3">Uncharacterized protein</fullName>
    </submittedName>
</protein>
<dbReference type="AlphaFoldDB" id="A0A4U5MZW8"/>
<evidence type="ECO:0000256" key="2">
    <source>
        <dbReference type="SAM" id="Phobius"/>
    </source>
</evidence>
<sequence length="222" mass="24704">MLFLQSVLADSGDINRFSDIGNGGGVLTSSYGHLANRATNRVEHVIPSANIQAAPNGGTVDVSRQRLETTILRVSVALDRMTNLCVTASLLLGLPVAKALDAYCFRTWYLDTPHPLPLKCPPEEWLIYYDCCQGTDRCCSYYKWPNLVLLILIILGLISACCCCCIFLICESCKRRKAKKEKNVEETREEAENPPPPVPEHQGEPYQHTATYHNFDVIGTEV</sequence>